<protein>
    <submittedName>
        <fullName evidence="1">Uncharacterized protein</fullName>
    </submittedName>
</protein>
<comment type="caution">
    <text evidence="1">The sequence shown here is derived from an EMBL/GenBank/DDBJ whole genome shotgun (WGS) entry which is preliminary data.</text>
</comment>
<accession>A0ABQ5CCJ1</accession>
<proteinExistence type="predicted"/>
<gene>
    <name evidence="1" type="ORF">Tco_0892871</name>
</gene>
<dbReference type="EMBL" id="BQNB010014012">
    <property type="protein sequence ID" value="GJT22934.1"/>
    <property type="molecule type" value="Genomic_DNA"/>
</dbReference>
<reference evidence="1" key="2">
    <citation type="submission" date="2022-01" db="EMBL/GenBank/DDBJ databases">
        <authorList>
            <person name="Yamashiro T."/>
            <person name="Shiraishi A."/>
            <person name="Satake H."/>
            <person name="Nakayama K."/>
        </authorList>
    </citation>
    <scope>NUCLEOTIDE SEQUENCE</scope>
</reference>
<keyword evidence="2" id="KW-1185">Reference proteome</keyword>
<reference evidence="1" key="1">
    <citation type="journal article" date="2022" name="Int. J. Mol. Sci.">
        <title>Draft Genome of Tanacetum Coccineum: Genomic Comparison of Closely Related Tanacetum-Family Plants.</title>
        <authorList>
            <person name="Yamashiro T."/>
            <person name="Shiraishi A."/>
            <person name="Nakayama K."/>
            <person name="Satake H."/>
        </authorList>
    </citation>
    <scope>NUCLEOTIDE SEQUENCE</scope>
</reference>
<evidence type="ECO:0000313" key="1">
    <source>
        <dbReference type="EMBL" id="GJT22934.1"/>
    </source>
</evidence>
<organism evidence="1 2">
    <name type="scientific">Tanacetum coccineum</name>
    <dbReference type="NCBI Taxonomy" id="301880"/>
    <lineage>
        <taxon>Eukaryota</taxon>
        <taxon>Viridiplantae</taxon>
        <taxon>Streptophyta</taxon>
        <taxon>Embryophyta</taxon>
        <taxon>Tracheophyta</taxon>
        <taxon>Spermatophyta</taxon>
        <taxon>Magnoliopsida</taxon>
        <taxon>eudicotyledons</taxon>
        <taxon>Gunneridae</taxon>
        <taxon>Pentapetalae</taxon>
        <taxon>asterids</taxon>
        <taxon>campanulids</taxon>
        <taxon>Asterales</taxon>
        <taxon>Asteraceae</taxon>
        <taxon>Asteroideae</taxon>
        <taxon>Anthemideae</taxon>
        <taxon>Anthemidinae</taxon>
        <taxon>Tanacetum</taxon>
    </lineage>
</organism>
<dbReference type="Proteomes" id="UP001151760">
    <property type="component" value="Unassembled WGS sequence"/>
</dbReference>
<sequence length="91" mass="10531">MRSRCRYNPCNFSNDCAAVTRHELDCLHRVISETIAEKLARVKRMRKRNAQVFFGEPREQETRSVDELVQQINGPVDPVVEVSHPSTRSFS</sequence>
<name>A0ABQ5CCJ1_9ASTR</name>
<evidence type="ECO:0000313" key="2">
    <source>
        <dbReference type="Proteomes" id="UP001151760"/>
    </source>
</evidence>